<evidence type="ECO:0000256" key="9">
    <source>
        <dbReference type="ARBA" id="ARBA00022842"/>
    </source>
</evidence>
<keyword evidence="9 11" id="KW-0460">Magnesium</keyword>
<dbReference type="InterPro" id="IPR001952">
    <property type="entry name" value="Alkaline_phosphatase"/>
</dbReference>
<keyword evidence="8 11" id="KW-0862">Zinc</keyword>
<protein>
    <recommendedName>
        <fullName evidence="4 11">Alkaline phosphatase</fullName>
        <ecNumber evidence="4 11">3.1.3.1</ecNumber>
    </recommendedName>
</protein>
<organism evidence="13 14">
    <name type="scientific">Batrachochytrium salamandrivorans</name>
    <dbReference type="NCBI Taxonomy" id="1357716"/>
    <lineage>
        <taxon>Eukaryota</taxon>
        <taxon>Fungi</taxon>
        <taxon>Fungi incertae sedis</taxon>
        <taxon>Chytridiomycota</taxon>
        <taxon>Chytridiomycota incertae sedis</taxon>
        <taxon>Chytridiomycetes</taxon>
        <taxon>Rhizophydiales</taxon>
        <taxon>Rhizophydiales incertae sedis</taxon>
        <taxon>Batrachochytrium</taxon>
    </lineage>
</organism>
<dbReference type="CDD" id="cd16012">
    <property type="entry name" value="ALP"/>
    <property type="match status" value="1"/>
</dbReference>
<sequence>MRKNNEMAPTHSLCSLRSRVHKDNLHLGISFGEVSINTAMTEANPLLAPTDSSARDYEASTASDEQTTLTCLGLSLRCPKRSRPYIVVQLLSACLVFAVVIAAVGWHFGTMYPQQGKVHRSGPVRNVIMMISDGFGPASQTLARNYNQYVHKLPVGTQLSLDSILVGSSRTRSSSSFVTDSAAGATAFSCALKTYNGAIGVDPYGIPCGSVLEAAKARGLFTGLVATSRITHATPAAFSAHVSSRNDEDQIAMQQLGYYQLGRRVDLMFGGGLCHFLPNSTASSCRRDNIDVMKEASKLGWNTGTDRAFFDQLSPETSSFPLLSLFTPDHMSYNIDRDPLVEPSLVEMSQKALALLDKASQKQDTGFFLMIEGSRIDMAAHTNDPSAHIGDILQYNDVIEAVKSFVDSHPDTILISTSDHETGGLSVGHQLGPMYPVYAWYPDAITGVKHSAEYIVRQLKQYKGANITDFITNTVFPKWLNSTSPEPSDVAYLSNTAPDADQMEYHVGGIVSDWAGLGWSTHGHSAVDVNLYAYGAHAEELFGNHENTDIGHFISRNLNLDLEGVTNDLKGWNPPLSAKQGVLSNEVERHIHGRHLGL</sequence>
<keyword evidence="7 11" id="KW-0378">Hydrolase</keyword>
<evidence type="ECO:0000256" key="4">
    <source>
        <dbReference type="ARBA" id="ARBA00012647"/>
    </source>
</evidence>
<comment type="catalytic activity">
    <reaction evidence="11">
        <text>a phosphate monoester + H2O = an alcohol + phosphate</text>
        <dbReference type="Rhea" id="RHEA:15017"/>
        <dbReference type="ChEBI" id="CHEBI:15377"/>
        <dbReference type="ChEBI" id="CHEBI:30879"/>
        <dbReference type="ChEBI" id="CHEBI:43474"/>
        <dbReference type="ChEBI" id="CHEBI:67140"/>
        <dbReference type="EC" id="3.1.3.1"/>
    </reaction>
</comment>
<comment type="cofactor">
    <cofactor evidence="2">
        <name>Zn(2+)</name>
        <dbReference type="ChEBI" id="CHEBI:29105"/>
    </cofactor>
</comment>
<evidence type="ECO:0000256" key="2">
    <source>
        <dbReference type="ARBA" id="ARBA00001947"/>
    </source>
</evidence>
<dbReference type="PROSITE" id="PS00123">
    <property type="entry name" value="ALKALINE_PHOSPHATASE"/>
    <property type="match status" value="1"/>
</dbReference>
<dbReference type="Gene3D" id="3.40.720.10">
    <property type="entry name" value="Alkaline Phosphatase, subunit A"/>
    <property type="match status" value="1"/>
</dbReference>
<evidence type="ECO:0000256" key="11">
    <source>
        <dbReference type="RuleBase" id="RU003947"/>
    </source>
</evidence>
<evidence type="ECO:0000256" key="6">
    <source>
        <dbReference type="ARBA" id="ARBA00022723"/>
    </source>
</evidence>
<keyword evidence="5" id="KW-0597">Phosphoprotein</keyword>
<reference evidence="13 14" key="1">
    <citation type="submission" date="2021-02" db="EMBL/GenBank/DDBJ databases">
        <title>Variation within the Batrachochytrium salamandrivorans European outbreak.</title>
        <authorList>
            <person name="Kelly M."/>
            <person name="Pasmans F."/>
            <person name="Shea T.P."/>
            <person name="Munoz J.F."/>
            <person name="Carranza S."/>
            <person name="Cuomo C.A."/>
            <person name="Martel A."/>
        </authorList>
    </citation>
    <scope>NUCLEOTIDE SEQUENCE [LARGE SCALE GENOMIC DNA]</scope>
    <source>
        <strain evidence="13 14">AMFP18/2</strain>
    </source>
</reference>
<accession>A0ABQ8F7I7</accession>
<keyword evidence="12" id="KW-0812">Transmembrane</keyword>
<evidence type="ECO:0000256" key="1">
    <source>
        <dbReference type="ARBA" id="ARBA00001946"/>
    </source>
</evidence>
<comment type="similarity">
    <text evidence="3 10">Belongs to the alkaline phosphatase family.</text>
</comment>
<evidence type="ECO:0000256" key="12">
    <source>
        <dbReference type="SAM" id="Phobius"/>
    </source>
</evidence>
<proteinExistence type="inferred from homology"/>
<evidence type="ECO:0000256" key="3">
    <source>
        <dbReference type="ARBA" id="ARBA00005984"/>
    </source>
</evidence>
<dbReference type="PRINTS" id="PR00113">
    <property type="entry name" value="ALKPHPHTASE"/>
</dbReference>
<gene>
    <name evidence="13" type="ORF">BASA50_007518</name>
</gene>
<keyword evidence="14" id="KW-1185">Reference proteome</keyword>
<dbReference type="SUPFAM" id="SSF53649">
    <property type="entry name" value="Alkaline phosphatase-like"/>
    <property type="match status" value="1"/>
</dbReference>
<comment type="caution">
    <text evidence="13">The sequence shown here is derived from an EMBL/GenBank/DDBJ whole genome shotgun (WGS) entry which is preliminary data.</text>
</comment>
<evidence type="ECO:0000256" key="5">
    <source>
        <dbReference type="ARBA" id="ARBA00022553"/>
    </source>
</evidence>
<dbReference type="EC" id="3.1.3.1" evidence="4 11"/>
<dbReference type="SMART" id="SM00098">
    <property type="entry name" value="alkPPc"/>
    <property type="match status" value="1"/>
</dbReference>
<evidence type="ECO:0000313" key="13">
    <source>
        <dbReference type="EMBL" id="KAH6593310.1"/>
    </source>
</evidence>
<keyword evidence="12" id="KW-1133">Transmembrane helix</keyword>
<evidence type="ECO:0000256" key="7">
    <source>
        <dbReference type="ARBA" id="ARBA00022801"/>
    </source>
</evidence>
<dbReference type="PANTHER" id="PTHR11596:SF5">
    <property type="entry name" value="ALKALINE PHOSPHATASE"/>
    <property type="match status" value="1"/>
</dbReference>
<dbReference type="InterPro" id="IPR018299">
    <property type="entry name" value="Alkaline_phosphatase_AS"/>
</dbReference>
<evidence type="ECO:0000313" key="14">
    <source>
        <dbReference type="Proteomes" id="UP001648503"/>
    </source>
</evidence>
<dbReference type="Pfam" id="PF00245">
    <property type="entry name" value="Alk_phosphatase"/>
    <property type="match status" value="1"/>
</dbReference>
<comment type="cofactor">
    <cofactor evidence="1">
        <name>Mg(2+)</name>
        <dbReference type="ChEBI" id="CHEBI:18420"/>
    </cofactor>
</comment>
<dbReference type="Gene3D" id="1.10.60.40">
    <property type="match status" value="1"/>
</dbReference>
<dbReference type="EMBL" id="JAFCIX010000357">
    <property type="protein sequence ID" value="KAH6593310.1"/>
    <property type="molecule type" value="Genomic_DNA"/>
</dbReference>
<name>A0ABQ8F7I7_9FUNG</name>
<feature type="transmembrane region" description="Helical" evidence="12">
    <location>
        <begin position="85"/>
        <end position="108"/>
    </location>
</feature>
<evidence type="ECO:0000256" key="10">
    <source>
        <dbReference type="RuleBase" id="RU003946"/>
    </source>
</evidence>
<keyword evidence="6" id="KW-0479">Metal-binding</keyword>
<dbReference type="Proteomes" id="UP001648503">
    <property type="component" value="Unassembled WGS sequence"/>
</dbReference>
<evidence type="ECO:0000256" key="8">
    <source>
        <dbReference type="ARBA" id="ARBA00022833"/>
    </source>
</evidence>
<dbReference type="PANTHER" id="PTHR11596">
    <property type="entry name" value="ALKALINE PHOSPHATASE"/>
    <property type="match status" value="1"/>
</dbReference>
<dbReference type="InterPro" id="IPR017850">
    <property type="entry name" value="Alkaline_phosphatase_core_sf"/>
</dbReference>
<keyword evidence="12" id="KW-0472">Membrane</keyword>